<feature type="transmembrane region" description="Helical" evidence="14">
    <location>
        <begin position="278"/>
        <end position="299"/>
    </location>
</feature>
<dbReference type="CDD" id="cd23285">
    <property type="entry name" value="beta-trefoil_MIR_PMT4-like"/>
    <property type="match status" value="1"/>
</dbReference>
<dbReference type="EMBL" id="HG937694">
    <property type="protein sequence ID" value="CDP37567.1"/>
    <property type="molecule type" value="Genomic_DNA"/>
</dbReference>
<feature type="transmembrane region" description="Helical" evidence="14">
    <location>
        <begin position="707"/>
        <end position="726"/>
    </location>
</feature>
<dbReference type="PANTHER" id="PTHR10050">
    <property type="entry name" value="DOLICHYL-PHOSPHATE-MANNOSE--PROTEIN MANNOSYLTRANSFERASE"/>
    <property type="match status" value="1"/>
</dbReference>
<comment type="pathway">
    <text evidence="2 14">Protein modification; protein glycosylation.</text>
</comment>
<dbReference type="InterPro" id="IPR036300">
    <property type="entry name" value="MIR_dom_sf"/>
</dbReference>
<dbReference type="Gene3D" id="2.80.10.50">
    <property type="match status" value="1"/>
</dbReference>
<feature type="transmembrane region" description="Helical" evidence="14">
    <location>
        <begin position="597"/>
        <end position="616"/>
    </location>
</feature>
<evidence type="ECO:0000313" key="17">
    <source>
        <dbReference type="EMBL" id="CDP37567.1"/>
    </source>
</evidence>
<evidence type="ECO:0000256" key="3">
    <source>
        <dbReference type="ARBA" id="ARBA00007222"/>
    </source>
</evidence>
<evidence type="ECO:0000256" key="5">
    <source>
        <dbReference type="ARBA" id="ARBA00022679"/>
    </source>
</evidence>
<evidence type="ECO:0000256" key="10">
    <source>
        <dbReference type="ARBA" id="ARBA00023136"/>
    </source>
</evidence>
<feature type="compositionally biased region" description="Basic residues" evidence="15">
    <location>
        <begin position="29"/>
        <end position="43"/>
    </location>
</feature>
<feature type="region of interest" description="Disordered" evidence="15">
    <location>
        <begin position="1"/>
        <end position="45"/>
    </location>
</feature>
<keyword evidence="7" id="KW-0677">Repeat</keyword>
<keyword evidence="10 14" id="KW-0472">Membrane</keyword>
<dbReference type="Pfam" id="PF16192">
    <property type="entry name" value="PMT_4TMC"/>
    <property type="match status" value="1"/>
</dbReference>
<dbReference type="FunFam" id="2.80.10.50:FF:000044">
    <property type="entry name" value="Dolichyl-phosphate-mannose-protein mannosyltransferase 4"/>
    <property type="match status" value="1"/>
</dbReference>
<comment type="function">
    <text evidence="14">Transfers mannose from Dol-P-mannose to Ser or Thr residues on proteins.</text>
</comment>
<feature type="transmembrane region" description="Helical" evidence="14">
    <location>
        <begin position="666"/>
        <end position="686"/>
    </location>
</feature>
<feature type="transmembrane region" description="Helical" evidence="14">
    <location>
        <begin position="636"/>
        <end position="654"/>
    </location>
</feature>
<dbReference type="GO" id="GO:0005789">
    <property type="term" value="C:endoplasmic reticulum membrane"/>
    <property type="evidence" value="ECO:0007669"/>
    <property type="project" value="UniProtKB-SubCell"/>
</dbReference>
<feature type="compositionally biased region" description="Basic and acidic residues" evidence="15">
    <location>
        <begin position="13"/>
        <end position="28"/>
    </location>
</feature>
<comment type="subcellular location">
    <subcellularLocation>
        <location evidence="1 14">Endoplasmic reticulum membrane</location>
        <topology evidence="1 14">Multi-pass membrane protein</topology>
    </subcellularLocation>
</comment>
<dbReference type="InterPro" id="IPR003342">
    <property type="entry name" value="ArnT-like_N"/>
</dbReference>
<proteinExistence type="inferred from homology"/>
<keyword evidence="9 14" id="KW-1133">Transmembrane helix</keyword>
<evidence type="ECO:0000256" key="6">
    <source>
        <dbReference type="ARBA" id="ARBA00022692"/>
    </source>
</evidence>
<protein>
    <recommendedName>
        <fullName evidence="14">Dolichyl-phosphate-mannose--protein mannosyltransferase</fullName>
        <ecNumber evidence="14">2.4.1.109</ecNumber>
    </recommendedName>
</protein>
<gene>
    <name evidence="17" type="ORF">GNLVRS02_ARAD1D14410g</name>
</gene>
<keyword evidence="8 14" id="KW-0256">Endoplasmic reticulum</keyword>
<dbReference type="EC" id="2.4.1.109" evidence="14"/>
<dbReference type="InterPro" id="IPR027005">
    <property type="entry name" value="PMT-like"/>
</dbReference>
<feature type="transmembrane region" description="Helical" evidence="14">
    <location>
        <begin position="53"/>
        <end position="72"/>
    </location>
</feature>
<dbReference type="SUPFAM" id="SSF82109">
    <property type="entry name" value="MIR domain"/>
    <property type="match status" value="1"/>
</dbReference>
<feature type="domain" description="MIR" evidence="16">
    <location>
        <begin position="331"/>
        <end position="391"/>
    </location>
</feature>
<dbReference type="Pfam" id="PF02815">
    <property type="entry name" value="MIR"/>
    <property type="match status" value="1"/>
</dbReference>
<evidence type="ECO:0000256" key="4">
    <source>
        <dbReference type="ARBA" id="ARBA00022676"/>
    </source>
</evidence>
<feature type="transmembrane region" description="Helical" evidence="14">
    <location>
        <begin position="191"/>
        <end position="209"/>
    </location>
</feature>
<dbReference type="UniPathway" id="UPA00378"/>
<dbReference type="InterPro" id="IPR032421">
    <property type="entry name" value="PMT_4TMC"/>
</dbReference>
<feature type="transmembrane region" description="Helical" evidence="14">
    <location>
        <begin position="140"/>
        <end position="158"/>
    </location>
</feature>
<dbReference type="PANTHER" id="PTHR10050:SF51">
    <property type="entry name" value="PROTEIN O-MANNOSYL-TRANSFERASE 1"/>
    <property type="match status" value="1"/>
</dbReference>
<comment type="catalytic activity">
    <reaction evidence="12 14">
        <text>a di-trans,poly-cis-dolichyl beta-D-mannosyl phosphate + L-threonyl-[protein] = 3-O-(alpha-D-mannosyl)-L-threonyl-[protein] + a di-trans,poly-cis-dolichyl phosphate + H(+)</text>
        <dbReference type="Rhea" id="RHEA:53396"/>
        <dbReference type="Rhea" id="RHEA-COMP:11060"/>
        <dbReference type="Rhea" id="RHEA-COMP:13547"/>
        <dbReference type="Rhea" id="RHEA-COMP:19498"/>
        <dbReference type="Rhea" id="RHEA-COMP:19501"/>
        <dbReference type="ChEBI" id="CHEBI:15378"/>
        <dbReference type="ChEBI" id="CHEBI:30013"/>
        <dbReference type="ChEBI" id="CHEBI:57683"/>
        <dbReference type="ChEBI" id="CHEBI:58211"/>
        <dbReference type="ChEBI" id="CHEBI:137323"/>
        <dbReference type="EC" id="2.4.1.109"/>
    </reaction>
</comment>
<keyword evidence="4 14" id="KW-0328">Glycosyltransferase</keyword>
<evidence type="ECO:0000259" key="16">
    <source>
        <dbReference type="PROSITE" id="PS50919"/>
    </source>
</evidence>
<evidence type="ECO:0000256" key="14">
    <source>
        <dbReference type="RuleBase" id="RU367007"/>
    </source>
</evidence>
<dbReference type="AlphaFoldDB" id="A0A060TFC6"/>
<evidence type="ECO:0000256" key="11">
    <source>
        <dbReference type="ARBA" id="ARBA00023180"/>
    </source>
</evidence>
<dbReference type="GO" id="GO:0004169">
    <property type="term" value="F:dolichyl-phosphate-mannose-protein mannosyltransferase activity"/>
    <property type="evidence" value="ECO:0007669"/>
    <property type="project" value="UniProtKB-UniRule"/>
</dbReference>
<evidence type="ECO:0000256" key="1">
    <source>
        <dbReference type="ARBA" id="ARBA00004477"/>
    </source>
</evidence>
<dbReference type="InterPro" id="IPR016093">
    <property type="entry name" value="MIR_motif"/>
</dbReference>
<evidence type="ECO:0000256" key="15">
    <source>
        <dbReference type="SAM" id="MobiDB-lite"/>
    </source>
</evidence>
<feature type="transmembrane region" description="Helical" evidence="14">
    <location>
        <begin position="246"/>
        <end position="266"/>
    </location>
</feature>
<organism evidence="17">
    <name type="scientific">Blastobotrys adeninivorans</name>
    <name type="common">Yeast</name>
    <name type="synonym">Arxula adeninivorans</name>
    <dbReference type="NCBI Taxonomy" id="409370"/>
    <lineage>
        <taxon>Eukaryota</taxon>
        <taxon>Fungi</taxon>
        <taxon>Dikarya</taxon>
        <taxon>Ascomycota</taxon>
        <taxon>Saccharomycotina</taxon>
        <taxon>Dipodascomycetes</taxon>
        <taxon>Dipodascales</taxon>
        <taxon>Trichomonascaceae</taxon>
        <taxon>Blastobotrys</taxon>
    </lineage>
</organism>
<evidence type="ECO:0000256" key="13">
    <source>
        <dbReference type="ARBA" id="ARBA00045102"/>
    </source>
</evidence>
<feature type="transmembrane region" description="Helical" evidence="14">
    <location>
        <begin position="221"/>
        <end position="240"/>
    </location>
</feature>
<evidence type="ECO:0000256" key="7">
    <source>
        <dbReference type="ARBA" id="ARBA00022737"/>
    </source>
</evidence>
<reference evidence="17" key="2">
    <citation type="submission" date="2014-06" db="EMBL/GenBank/DDBJ databases">
        <title>The complete genome of Blastobotrys (Arxula) adeninivorans LS3 - a yeast of biotechnological interest.</title>
        <authorList>
            <person name="Kunze G."/>
            <person name="Gaillardin C."/>
            <person name="Czernicka M."/>
            <person name="Durrens P."/>
            <person name="Martin T."/>
            <person name="Boer E."/>
            <person name="Gabaldon T."/>
            <person name="Cruz J."/>
            <person name="Talla E."/>
            <person name="Marck C."/>
            <person name="Goffeau A."/>
            <person name="Barbe V."/>
            <person name="Baret P."/>
            <person name="Baronian K."/>
            <person name="Beier S."/>
            <person name="Bleykasten C."/>
            <person name="Bode R."/>
            <person name="Casaregola S."/>
            <person name="Despons L."/>
            <person name="Fairhead C."/>
            <person name="Giersberg M."/>
            <person name="Gierski P."/>
            <person name="Hahnel U."/>
            <person name="Hartmann A."/>
            <person name="Jankowska D."/>
            <person name="Jubin C."/>
            <person name="Jung P."/>
            <person name="Lafontaine I."/>
            <person name="Leh-Louis V."/>
            <person name="Lemaire M."/>
            <person name="Marcet-Houben M."/>
            <person name="Mascher M."/>
            <person name="Morel G."/>
            <person name="Richard G.-F."/>
            <person name="Riechen J."/>
            <person name="Sacerdot C."/>
            <person name="Sarkar A."/>
            <person name="Savel G."/>
            <person name="Schacherer J."/>
            <person name="Sherman D."/>
            <person name="Straub M.-L."/>
            <person name="Stein N."/>
            <person name="Thierry A."/>
            <person name="Trautwein-Schult A."/>
            <person name="Westhof E."/>
            <person name="Worch S."/>
            <person name="Dujon B."/>
            <person name="Souciet J.-L."/>
            <person name="Wincker P."/>
            <person name="Scholz U."/>
            <person name="Neuveglise N."/>
        </authorList>
    </citation>
    <scope>NUCLEOTIDE SEQUENCE</scope>
    <source>
        <strain evidence="17">LS3</strain>
    </source>
</reference>
<dbReference type="PROSITE" id="PS50919">
    <property type="entry name" value="MIR"/>
    <property type="match status" value="3"/>
</dbReference>
<dbReference type="PhylomeDB" id="A0A060TFC6"/>
<comment type="similarity">
    <text evidence="3 14">Belongs to the glycosyltransferase 39 family.</text>
</comment>
<sequence>MSDLRRRNPGNSGKKEKPWAEEATEKVPKVKAKVSKSQLRTKKPGSLEQDRRYALANALLTALAFVTRFYIINYPSEVVFDEVHFGKFASYYLERTYFFDLHPPFAKMLIAAVGYLVGYNGAFKFENIGDSYITHKVPYVAYRSLSATIGALTVPVVFKTLQNSGYSLPACVIGASLILFDNAHIAETRLILLDATLIFSVAMSLYCYVNFSRRRNAPFSCGWWTWLLATGVSLSFVISTKYVGTFTFMTVGAAVVVDLWNLLDYRVGLSIKQFFQHFLARAFSLIIVPLALFLFWFWVHFAILTRSGPGDSFMSPEFQETLGDNILAKEAKEVNFYDVITLKHKDTGAILHSHEARYPLRYEDGRISSQGQQVTGYGHPDVNNQWEILPEVDYPEDEREGLPVFGGNRIRLRHIATNTMLLTHDVASPYYPTNQEFTTVPMEEANGERYNETLFEIRTKSNSQDKIKTRAGLFKLIHVPTQVAMWTHDKPLPEWGFGQFEINGNKNTLDNSNTWYFDSIVGLTDPARLNYVPKAPAKRSFFKKYIELQLTMFAQNNALTASHPYASEPITWPFLVRGVSFWTNDDSREQIYFHGNFFGWWFEIAMVAVYLGVITADQLTRRRNFHPITDEARSRLYNSLGFFLIAWMCHYLPFFLMGRQKFLHHYLPAHLCAALLAAGLLDFIFGELDDEAVEARRNGTYRRNSKLIIATAVLFTSFVGCFLYFAPLTYGSPGLSIDQVKARQWMKIELHYAK</sequence>
<keyword evidence="11" id="KW-0325">Glycoprotein</keyword>
<dbReference type="Pfam" id="PF02366">
    <property type="entry name" value="PMT"/>
    <property type="match status" value="1"/>
</dbReference>
<evidence type="ECO:0000256" key="2">
    <source>
        <dbReference type="ARBA" id="ARBA00004922"/>
    </source>
</evidence>
<keyword evidence="5 14" id="KW-0808">Transferase</keyword>
<accession>A0A060TFC6</accession>
<name>A0A060TFC6_BLAAD</name>
<feature type="domain" description="MIR" evidence="16">
    <location>
        <begin position="401"/>
        <end position="460"/>
    </location>
</feature>
<feature type="domain" description="MIR" evidence="16">
    <location>
        <begin position="464"/>
        <end position="520"/>
    </location>
</feature>
<evidence type="ECO:0000256" key="12">
    <source>
        <dbReference type="ARBA" id="ARBA00045085"/>
    </source>
</evidence>
<dbReference type="SMART" id="SM00472">
    <property type="entry name" value="MIR"/>
    <property type="match status" value="3"/>
</dbReference>
<reference evidence="17" key="1">
    <citation type="submission" date="2014-02" db="EMBL/GenBank/DDBJ databases">
        <authorList>
            <person name="Genoscope - CEA"/>
        </authorList>
    </citation>
    <scope>NUCLEOTIDE SEQUENCE</scope>
    <source>
        <strain evidence="17">LS3</strain>
    </source>
</reference>
<keyword evidence="6 14" id="KW-0812">Transmembrane</keyword>
<evidence type="ECO:0000256" key="8">
    <source>
        <dbReference type="ARBA" id="ARBA00022824"/>
    </source>
</evidence>
<comment type="catalytic activity">
    <reaction evidence="13 14">
        <text>a di-trans,poly-cis-dolichyl beta-D-mannosyl phosphate + L-seryl-[protein] = 3-O-(alpha-D-mannosyl)-L-seryl-[protein] + a di-trans,poly-cis-dolichyl phosphate + H(+)</text>
        <dbReference type="Rhea" id="RHEA:17377"/>
        <dbReference type="Rhea" id="RHEA-COMP:9863"/>
        <dbReference type="Rhea" id="RHEA-COMP:13546"/>
        <dbReference type="Rhea" id="RHEA-COMP:19498"/>
        <dbReference type="Rhea" id="RHEA-COMP:19501"/>
        <dbReference type="ChEBI" id="CHEBI:15378"/>
        <dbReference type="ChEBI" id="CHEBI:29999"/>
        <dbReference type="ChEBI" id="CHEBI:57683"/>
        <dbReference type="ChEBI" id="CHEBI:58211"/>
        <dbReference type="ChEBI" id="CHEBI:137321"/>
        <dbReference type="EC" id="2.4.1.109"/>
    </reaction>
</comment>
<evidence type="ECO:0000256" key="9">
    <source>
        <dbReference type="ARBA" id="ARBA00022989"/>
    </source>
</evidence>